<accession>A0A6C0EKN6</accession>
<dbReference type="Pfam" id="PF00085">
    <property type="entry name" value="Thioredoxin"/>
    <property type="match status" value="1"/>
</dbReference>
<name>A0A6C0EKN6_9ZZZZ</name>
<dbReference type="InterPro" id="IPR013766">
    <property type="entry name" value="Thioredoxin_domain"/>
</dbReference>
<dbReference type="PANTHER" id="PTHR10438">
    <property type="entry name" value="THIOREDOXIN"/>
    <property type="match status" value="1"/>
</dbReference>
<evidence type="ECO:0000259" key="1">
    <source>
        <dbReference type="PROSITE" id="PS51352"/>
    </source>
</evidence>
<reference evidence="2" key="1">
    <citation type="journal article" date="2020" name="Nature">
        <title>Giant virus diversity and host interactions through global metagenomics.</title>
        <authorList>
            <person name="Schulz F."/>
            <person name="Roux S."/>
            <person name="Paez-Espino D."/>
            <person name="Jungbluth S."/>
            <person name="Walsh D.A."/>
            <person name="Denef V.J."/>
            <person name="McMahon K.D."/>
            <person name="Konstantinidis K.T."/>
            <person name="Eloe-Fadrosh E.A."/>
            <person name="Kyrpides N.C."/>
            <person name="Woyke T."/>
        </authorList>
    </citation>
    <scope>NUCLEOTIDE SEQUENCE</scope>
    <source>
        <strain evidence="2">GVMAG-M-3300001351-8</strain>
    </source>
</reference>
<protein>
    <recommendedName>
        <fullName evidence="1">Thioredoxin domain-containing protein</fullName>
    </recommendedName>
</protein>
<proteinExistence type="predicted"/>
<feature type="domain" description="Thioredoxin" evidence="1">
    <location>
        <begin position="1"/>
        <end position="105"/>
    </location>
</feature>
<evidence type="ECO:0000313" key="2">
    <source>
        <dbReference type="EMBL" id="QHT28859.1"/>
    </source>
</evidence>
<dbReference type="PANTHER" id="PTHR10438:SF468">
    <property type="entry name" value="THIOREDOXIN-1-RELATED"/>
    <property type="match status" value="1"/>
</dbReference>
<dbReference type="SUPFAM" id="SSF52833">
    <property type="entry name" value="Thioredoxin-like"/>
    <property type="match status" value="1"/>
</dbReference>
<dbReference type="PROSITE" id="PS51352">
    <property type="entry name" value="THIOREDOXIN_2"/>
    <property type="match status" value="1"/>
</dbReference>
<dbReference type="Gene3D" id="3.40.30.10">
    <property type="entry name" value="Glutaredoxin"/>
    <property type="match status" value="1"/>
</dbReference>
<dbReference type="EMBL" id="MN738865">
    <property type="protein sequence ID" value="QHT28859.1"/>
    <property type="molecule type" value="Genomic_DNA"/>
</dbReference>
<dbReference type="InterPro" id="IPR050620">
    <property type="entry name" value="Thioredoxin_H-type-like"/>
</dbReference>
<organism evidence="2">
    <name type="scientific">viral metagenome</name>
    <dbReference type="NCBI Taxonomy" id="1070528"/>
    <lineage>
        <taxon>unclassified sequences</taxon>
        <taxon>metagenomes</taxon>
        <taxon>organismal metagenomes</taxon>
    </lineage>
</organism>
<sequence length="105" mass="11897">MKSVNLENDLAFNNLKSQYKVIYLQFSATWCGPCKLITPIVQDYVKQLNHPGVYAYCDIDEFDSIAESLGINSIPAFCKYDVEQGTYSEIVISSDITNVKKIFNI</sequence>
<dbReference type="CDD" id="cd02947">
    <property type="entry name" value="TRX_family"/>
    <property type="match status" value="1"/>
</dbReference>
<dbReference type="AlphaFoldDB" id="A0A6C0EKN6"/>
<dbReference type="InterPro" id="IPR036249">
    <property type="entry name" value="Thioredoxin-like_sf"/>
</dbReference>